<sequence>MKIDTLIKFGSLAFNVAQDEKFRELLKIAHNGAKRRGFYDRPIVPQYDPRLQTGNPYWPRRHS</sequence>
<dbReference type="EMBL" id="CP104067">
    <property type="protein sequence ID" value="WAH40636.1"/>
    <property type="molecule type" value="Genomic_DNA"/>
</dbReference>
<evidence type="ECO:0000313" key="1">
    <source>
        <dbReference type="EMBL" id="WAH40636.1"/>
    </source>
</evidence>
<accession>A0ABY6ZCQ6</accession>
<protein>
    <submittedName>
        <fullName evidence="1">Uncharacterized protein</fullName>
    </submittedName>
</protein>
<gene>
    <name evidence="1" type="ORF">NZD89_20325</name>
</gene>
<dbReference type="Proteomes" id="UP001164761">
    <property type="component" value="Chromosome"/>
</dbReference>
<evidence type="ECO:0000313" key="2">
    <source>
        <dbReference type="Proteomes" id="UP001164761"/>
    </source>
</evidence>
<proteinExistence type="predicted"/>
<keyword evidence="2" id="KW-1185">Reference proteome</keyword>
<organism evidence="1 2">
    <name type="scientific">Alicyclobacillus fastidiosus</name>
    <dbReference type="NCBI Taxonomy" id="392011"/>
    <lineage>
        <taxon>Bacteria</taxon>
        <taxon>Bacillati</taxon>
        <taxon>Bacillota</taxon>
        <taxon>Bacilli</taxon>
        <taxon>Bacillales</taxon>
        <taxon>Alicyclobacillaceae</taxon>
        <taxon>Alicyclobacillus</taxon>
    </lineage>
</organism>
<dbReference type="RefSeq" id="WP_268004534.1">
    <property type="nucleotide sequence ID" value="NZ_BSUT01000001.1"/>
</dbReference>
<reference evidence="1" key="1">
    <citation type="submission" date="2022-08" db="EMBL/GenBank/DDBJ databases">
        <title>Alicyclobacillus fastidiosus DSM 17978, complete genome.</title>
        <authorList>
            <person name="Wang Q."/>
            <person name="Cai R."/>
            <person name="Wang Z."/>
        </authorList>
    </citation>
    <scope>NUCLEOTIDE SEQUENCE</scope>
    <source>
        <strain evidence="1">DSM 17978</strain>
    </source>
</reference>
<name>A0ABY6ZCQ6_9BACL</name>